<dbReference type="CDD" id="cd01026">
    <property type="entry name" value="TOPRIM_OLD"/>
    <property type="match status" value="1"/>
</dbReference>
<dbReference type="PANTHER" id="PTHR43581:SF4">
    <property type="entry name" value="ATP_GTP PHOSPHATASE"/>
    <property type="match status" value="1"/>
</dbReference>
<keyword evidence="3" id="KW-0255">Endonuclease</keyword>
<dbReference type="GO" id="GO:0004519">
    <property type="term" value="F:endonuclease activity"/>
    <property type="evidence" value="ECO:0007669"/>
    <property type="project" value="UniProtKB-KW"/>
</dbReference>
<protein>
    <submittedName>
        <fullName evidence="3">ATP-dependent endonuclease</fullName>
    </submittedName>
</protein>
<dbReference type="Gene3D" id="3.40.50.300">
    <property type="entry name" value="P-loop containing nucleotide triphosphate hydrolases"/>
    <property type="match status" value="1"/>
</dbReference>
<name>A0A1B9AN19_9BACI</name>
<keyword evidence="4" id="KW-1185">Reference proteome</keyword>
<dbReference type="PANTHER" id="PTHR43581">
    <property type="entry name" value="ATP/GTP PHOSPHATASE"/>
    <property type="match status" value="1"/>
</dbReference>
<dbReference type="Proteomes" id="UP000092578">
    <property type="component" value="Unassembled WGS sequence"/>
</dbReference>
<gene>
    <name evidence="3" type="ORF">A8F95_11350</name>
</gene>
<dbReference type="Pfam" id="PF13175">
    <property type="entry name" value="AAA_15"/>
    <property type="match status" value="1"/>
</dbReference>
<keyword evidence="3" id="KW-0540">Nuclease</keyword>
<dbReference type="InterPro" id="IPR034139">
    <property type="entry name" value="TOPRIM_OLD"/>
</dbReference>
<dbReference type="InterPro" id="IPR051396">
    <property type="entry name" value="Bact_Antivir_Def_Nuclease"/>
</dbReference>
<proteinExistence type="predicted"/>
<feature type="domain" description="OLD protein-like TOPRIM" evidence="2">
    <location>
        <begin position="419"/>
        <end position="482"/>
    </location>
</feature>
<organism evidence="3 4">
    <name type="scientific">Pseudobacillus wudalianchiensis</name>
    <dbReference type="NCBI Taxonomy" id="1743143"/>
    <lineage>
        <taxon>Bacteria</taxon>
        <taxon>Bacillati</taxon>
        <taxon>Bacillota</taxon>
        <taxon>Bacilli</taxon>
        <taxon>Bacillales</taxon>
        <taxon>Bacillaceae</taxon>
        <taxon>Pseudobacillus</taxon>
    </lineage>
</organism>
<sequence length="689" mass="79028">MKLRKLKLKNFRCFGPEETIIDFNDLTTIIGANSAGKTAIMHALIKLFGDTGNEKEVLRSDFHIPMNKKPDEILKNNLSIEAMFEFPELKEDKESYAVPIYYENFIVSAPGQPPFMRVLLEATWQQSSNPEGIIDSKFYFLKAKEDEEIKEEKMKAMTKHDRSHIKVIYVPAVREPSSQLRNASGTLLWRALKGIVWTEKDKQGIQKQIDLVDETFSLQPGVSLIQKTIFDQWQNYHNEERYNNASIKFSSTDLENILKKVEVEFTPTETDRAYKIDSLGDGLRSLFYLSLVDSLLEIENSALNEMSKQPEIDKRIFNIEPPALTLIAIEEPENHIGPQLLGKVIKNLERIARRENSQTMLTSHNPSIVKRIDPVNLRHVRMCRKTFKTIVNKITLPSDKTAEFKYVKEAVQAYPEIYFSSLVILGEGDSEEIILPKVLESSGKDIDANGIAIVPLGGRHVNHFWRLLNQLEIPHITLLDLDRERYGGGWGRIQYVLKQLIGLGIPKDQLLKLKDGRVMLDKDLERMHEKSLEGNGVTILNKWIKFLEKYNVFFSNPLDIDFLMLEAFKSYYLDTINENEGPFIKGLGKIKNITEVQQIESADYQARVQEDIKKTLKTEGGDGSTYTKSQKGLMIWYSYFFLSRGKPSTHILAISLMDSQAFSEKLPRVFREITKVSNKLLTPLNRDLG</sequence>
<evidence type="ECO:0000313" key="3">
    <source>
        <dbReference type="EMBL" id="OCA85259.1"/>
    </source>
</evidence>
<feature type="domain" description="Endonuclease GajA/Old nuclease/RecF-like AAA" evidence="1">
    <location>
        <begin position="1"/>
        <end position="369"/>
    </location>
</feature>
<dbReference type="RefSeq" id="WP_065411227.1">
    <property type="nucleotide sequence ID" value="NZ_MAYT01000027.1"/>
</dbReference>
<comment type="caution">
    <text evidence="3">The sequence shown here is derived from an EMBL/GenBank/DDBJ whole genome shotgun (WGS) entry which is preliminary data.</text>
</comment>
<dbReference type="Pfam" id="PF20469">
    <property type="entry name" value="OLD-like_TOPRIM"/>
    <property type="match status" value="1"/>
</dbReference>
<dbReference type="EMBL" id="MAYT01000027">
    <property type="protein sequence ID" value="OCA85259.1"/>
    <property type="molecule type" value="Genomic_DNA"/>
</dbReference>
<dbReference type="SUPFAM" id="SSF52540">
    <property type="entry name" value="P-loop containing nucleoside triphosphate hydrolases"/>
    <property type="match status" value="1"/>
</dbReference>
<keyword evidence="3" id="KW-0378">Hydrolase</keyword>
<reference evidence="4" key="1">
    <citation type="submission" date="2016-05" db="EMBL/GenBank/DDBJ databases">
        <authorList>
            <person name="Liu B."/>
            <person name="Wang J."/>
            <person name="Zhu Y."/>
            <person name="Liu G."/>
            <person name="Chen Q."/>
            <person name="Chen Z."/>
            <person name="Lan J."/>
            <person name="Che J."/>
            <person name="Ge C."/>
            <person name="Shi H."/>
            <person name="Pan Z."/>
            <person name="Liu X."/>
        </authorList>
    </citation>
    <scope>NUCLEOTIDE SEQUENCE [LARGE SCALE GENOMIC DNA]</scope>
    <source>
        <strain evidence="4">FJAT-27215</strain>
    </source>
</reference>
<evidence type="ECO:0000313" key="4">
    <source>
        <dbReference type="Proteomes" id="UP000092578"/>
    </source>
</evidence>
<evidence type="ECO:0000259" key="2">
    <source>
        <dbReference type="Pfam" id="PF20469"/>
    </source>
</evidence>
<dbReference type="InterPro" id="IPR027417">
    <property type="entry name" value="P-loop_NTPase"/>
</dbReference>
<dbReference type="AlphaFoldDB" id="A0A1B9AN19"/>
<evidence type="ECO:0000259" key="1">
    <source>
        <dbReference type="Pfam" id="PF13175"/>
    </source>
</evidence>
<accession>A0A1B9AN19</accession>
<dbReference type="InterPro" id="IPR041685">
    <property type="entry name" value="AAA_GajA/Old/RecF-like"/>
</dbReference>